<dbReference type="Proteomes" id="UP000604046">
    <property type="component" value="Unassembled WGS sequence"/>
</dbReference>
<dbReference type="OrthoDB" id="442660at2759"/>
<reference evidence="1" key="1">
    <citation type="submission" date="2021-02" db="EMBL/GenBank/DDBJ databases">
        <authorList>
            <person name="Dougan E. K."/>
            <person name="Rhodes N."/>
            <person name="Thang M."/>
            <person name="Chan C."/>
        </authorList>
    </citation>
    <scope>NUCLEOTIDE SEQUENCE</scope>
</reference>
<dbReference type="InterPro" id="IPR011990">
    <property type="entry name" value="TPR-like_helical_dom_sf"/>
</dbReference>
<comment type="caution">
    <text evidence="1">The sequence shown here is derived from an EMBL/GenBank/DDBJ whole genome shotgun (WGS) entry which is preliminary data.</text>
</comment>
<dbReference type="AlphaFoldDB" id="A0A812J8L6"/>
<evidence type="ECO:0000313" key="2">
    <source>
        <dbReference type="Proteomes" id="UP000604046"/>
    </source>
</evidence>
<gene>
    <name evidence="1" type="primary">Comt</name>
    <name evidence="1" type="ORF">SNAT2548_LOCUS5851</name>
</gene>
<protein>
    <submittedName>
        <fullName evidence="1">Comt protein</fullName>
    </submittedName>
</protein>
<dbReference type="EMBL" id="CAJNDS010000380">
    <property type="protein sequence ID" value="CAE7199423.1"/>
    <property type="molecule type" value="Genomic_DNA"/>
</dbReference>
<evidence type="ECO:0000313" key="1">
    <source>
        <dbReference type="EMBL" id="CAE7199423.1"/>
    </source>
</evidence>
<keyword evidence="2" id="KW-1185">Reference proteome</keyword>
<proteinExistence type="predicted"/>
<dbReference type="Gene3D" id="1.25.40.10">
    <property type="entry name" value="Tetratricopeptide repeat domain"/>
    <property type="match status" value="1"/>
</dbReference>
<dbReference type="SUPFAM" id="SSF48452">
    <property type="entry name" value="TPR-like"/>
    <property type="match status" value="1"/>
</dbReference>
<sequence length="319" mass="36256">MSKEWPPRCPLPLEAIQQLLIHYLASGRGYDDASVAAAASEGNRFFQQKDFGRALDLYGIAYEVGRLHYAYRPLLHDLLLRRILCHSLLGRFEQALQECHTAAWLIPHEATCQLLFGVIYSKLGRGEEANSSFQQAVATCWDLRDLVDCLIAFFTKQHGFMDRAIRICTQVLKRNPRYPLAMLVRGDTHKCNQASKTARHSATADYTALLELDFSYQAILCRQAPKPANHTRADELLLSFHPFLQMQTPRPYASYALCRRKDPLVVASLVLLAVTKLRIMSTSGKMLRSVQQAYDELLEQRAQLQRKVYGLMLTQQPSA</sequence>
<accession>A0A812J8L6</accession>
<organism evidence="1 2">
    <name type="scientific">Symbiodinium natans</name>
    <dbReference type="NCBI Taxonomy" id="878477"/>
    <lineage>
        <taxon>Eukaryota</taxon>
        <taxon>Sar</taxon>
        <taxon>Alveolata</taxon>
        <taxon>Dinophyceae</taxon>
        <taxon>Suessiales</taxon>
        <taxon>Symbiodiniaceae</taxon>
        <taxon>Symbiodinium</taxon>
    </lineage>
</organism>
<name>A0A812J8L6_9DINO</name>